<dbReference type="Proteomes" id="UP001652621">
    <property type="component" value="Unplaced"/>
</dbReference>
<dbReference type="KEGG" id="mde:101892201"/>
<name>A0A1I8MHE6_MUSDO</name>
<protein>
    <submittedName>
        <fullName evidence="4">Uncharacterized protein LOC101892201</fullName>
    </submittedName>
</protein>
<accession>A0A1I8MHE6</accession>
<sequence>MFAFKLSCALVCSLVVLSWLGATAAVVIPANQAQHNFVRYNVHYEYPIQQRPVALAPQTYPAPPKFQQNLVYYKNPEVRLVPRQQYAQQAVQAPSAAEPKNLIYVLVQDPNYSPRPIQQQASQQIYRQVYQNPQLRYVTYNTQPAAQPVYQKPEVRYVTYNQPADAERIKAQIIQQYGGNVQISYSG</sequence>
<gene>
    <name evidence="2" type="primary">101892201</name>
    <name evidence="4" type="synonym">LOC101892201</name>
</gene>
<reference evidence="2" key="1">
    <citation type="submission" date="2020-05" db="UniProtKB">
        <authorList>
            <consortium name="EnsemblMetazoa"/>
        </authorList>
    </citation>
    <scope>IDENTIFICATION</scope>
    <source>
        <strain evidence="2">Aabys</strain>
    </source>
</reference>
<evidence type="ECO:0000256" key="1">
    <source>
        <dbReference type="SAM" id="SignalP"/>
    </source>
</evidence>
<keyword evidence="1" id="KW-0732">Signal</keyword>
<dbReference type="AlphaFoldDB" id="A0A1I8MHE6"/>
<keyword evidence="3" id="KW-1185">Reference proteome</keyword>
<dbReference type="VEuPathDB" id="VectorBase:MDOA004919"/>
<reference evidence="4" key="2">
    <citation type="submission" date="2025-04" db="UniProtKB">
        <authorList>
            <consortium name="RefSeq"/>
        </authorList>
    </citation>
    <scope>IDENTIFICATION</scope>
    <source>
        <strain evidence="4">Aabys</strain>
    </source>
</reference>
<proteinExistence type="predicted"/>
<evidence type="ECO:0000313" key="4">
    <source>
        <dbReference type="RefSeq" id="XP_005176376.1"/>
    </source>
</evidence>
<evidence type="ECO:0000313" key="2">
    <source>
        <dbReference type="EnsemblMetazoa" id="MDOA004919-PA"/>
    </source>
</evidence>
<feature type="signal peptide" evidence="1">
    <location>
        <begin position="1"/>
        <end position="25"/>
    </location>
</feature>
<feature type="chain" id="PRO_5044560358" evidence="1">
    <location>
        <begin position="26"/>
        <end position="187"/>
    </location>
</feature>
<dbReference type="GeneID" id="101892201"/>
<organism evidence="2">
    <name type="scientific">Musca domestica</name>
    <name type="common">House fly</name>
    <dbReference type="NCBI Taxonomy" id="7370"/>
    <lineage>
        <taxon>Eukaryota</taxon>
        <taxon>Metazoa</taxon>
        <taxon>Ecdysozoa</taxon>
        <taxon>Arthropoda</taxon>
        <taxon>Hexapoda</taxon>
        <taxon>Insecta</taxon>
        <taxon>Pterygota</taxon>
        <taxon>Neoptera</taxon>
        <taxon>Endopterygota</taxon>
        <taxon>Diptera</taxon>
        <taxon>Brachycera</taxon>
        <taxon>Muscomorpha</taxon>
        <taxon>Muscoidea</taxon>
        <taxon>Muscidae</taxon>
        <taxon>Musca</taxon>
    </lineage>
</organism>
<dbReference type="EnsemblMetazoa" id="MDOA004919-RA">
    <property type="protein sequence ID" value="MDOA004919-PA"/>
    <property type="gene ID" value="MDOA004919"/>
</dbReference>
<dbReference type="VEuPathDB" id="VectorBase:MDOMA2_011548"/>
<evidence type="ECO:0000313" key="3">
    <source>
        <dbReference type="Proteomes" id="UP001652621"/>
    </source>
</evidence>
<dbReference type="RefSeq" id="XP_005176376.1">
    <property type="nucleotide sequence ID" value="XM_005176319.3"/>
</dbReference>